<gene>
    <name evidence="1" type="ORF">HNQ75_000731</name>
</gene>
<reference evidence="1 2" key="1">
    <citation type="submission" date="2020-08" db="EMBL/GenBank/DDBJ databases">
        <title>Genomic Encyclopedia of Type Strains, Phase IV (KMG-IV): sequencing the most valuable type-strain genomes for metagenomic binning, comparative biology and taxonomic classification.</title>
        <authorList>
            <person name="Goeker M."/>
        </authorList>
    </citation>
    <scope>NUCLEOTIDE SEQUENCE [LARGE SCALE GENOMIC DNA]</scope>
    <source>
        <strain evidence="1 2">DSM 102134</strain>
    </source>
</reference>
<keyword evidence="2" id="KW-1185">Reference proteome</keyword>
<name>A0A7X0DBG9_9HYPH</name>
<dbReference type="EMBL" id="JACHEJ010000001">
    <property type="protein sequence ID" value="MBB6178788.1"/>
    <property type="molecule type" value="Genomic_DNA"/>
</dbReference>
<accession>A0A7X0DBG9</accession>
<sequence>MSKIAPIANRDMVADSLSGLTDENRSWLRLLMEKPTSDDILLDGLHLYLDRQAEARFLNSLKLRQCGEWLGHAAPARLQVKLMEAARSSQHAAYAAFRDGLTESGGLERAYPAANI</sequence>
<organism evidence="1 2">
    <name type="scientific">Pseudorhizobium flavum</name>
    <dbReference type="NCBI Taxonomy" id="1335061"/>
    <lineage>
        <taxon>Bacteria</taxon>
        <taxon>Pseudomonadati</taxon>
        <taxon>Pseudomonadota</taxon>
        <taxon>Alphaproteobacteria</taxon>
        <taxon>Hyphomicrobiales</taxon>
        <taxon>Rhizobiaceae</taxon>
        <taxon>Rhizobium/Agrobacterium group</taxon>
        <taxon>Pseudorhizobium</taxon>
    </lineage>
</organism>
<evidence type="ECO:0000313" key="1">
    <source>
        <dbReference type="EMBL" id="MBB6178788.1"/>
    </source>
</evidence>
<dbReference type="AlphaFoldDB" id="A0A7X0DBG9"/>
<proteinExistence type="predicted"/>
<dbReference type="Proteomes" id="UP000535501">
    <property type="component" value="Unassembled WGS sequence"/>
</dbReference>
<dbReference type="RefSeq" id="WP_077546486.1">
    <property type="nucleotide sequence ID" value="NZ_JACHEJ010000001.1"/>
</dbReference>
<comment type="caution">
    <text evidence="1">The sequence shown here is derived from an EMBL/GenBank/DDBJ whole genome shotgun (WGS) entry which is preliminary data.</text>
</comment>
<protein>
    <submittedName>
        <fullName evidence="1">Uncharacterized protein</fullName>
    </submittedName>
</protein>
<evidence type="ECO:0000313" key="2">
    <source>
        <dbReference type="Proteomes" id="UP000535501"/>
    </source>
</evidence>